<accession>A0A146FA97</accession>
<sequence length="91" mass="9844">MLERRRAPIQKAIDARNLIGTTRSSGASVEGPKEGWRLELAGWEGNTADNRGLHERLATNQATPPSARSFARRVARLDQGHRLAAAGVGCL</sequence>
<name>A0A146FA97_ASPKA</name>
<organism evidence="1 2">
    <name type="scientific">Aspergillus kawachii</name>
    <name type="common">White koji mold</name>
    <name type="synonym">Aspergillus awamori var. kawachi</name>
    <dbReference type="NCBI Taxonomy" id="1069201"/>
    <lineage>
        <taxon>Eukaryota</taxon>
        <taxon>Fungi</taxon>
        <taxon>Dikarya</taxon>
        <taxon>Ascomycota</taxon>
        <taxon>Pezizomycotina</taxon>
        <taxon>Eurotiomycetes</taxon>
        <taxon>Eurotiomycetidae</taxon>
        <taxon>Eurotiales</taxon>
        <taxon>Aspergillaceae</taxon>
        <taxon>Aspergillus</taxon>
        <taxon>Aspergillus subgen. Circumdati</taxon>
    </lineage>
</organism>
<reference evidence="1 2" key="1">
    <citation type="journal article" date="2016" name="DNA Res.">
        <title>Genome sequence of Aspergillus luchuensis NBRC 4314.</title>
        <authorList>
            <person name="Yamada O."/>
            <person name="Machida M."/>
            <person name="Hosoyama A."/>
            <person name="Goto M."/>
            <person name="Takahashi T."/>
            <person name="Futagami T."/>
            <person name="Yamagata Y."/>
            <person name="Takeuchi M."/>
            <person name="Kobayashi T."/>
            <person name="Koike H."/>
            <person name="Abe K."/>
            <person name="Asai K."/>
            <person name="Arita M."/>
            <person name="Fujita N."/>
            <person name="Fukuda K."/>
            <person name="Higa K."/>
            <person name="Horikawa H."/>
            <person name="Ishikawa T."/>
            <person name="Jinno K."/>
            <person name="Kato Y."/>
            <person name="Kirimura K."/>
            <person name="Mizutani O."/>
            <person name="Nakasone K."/>
            <person name="Sano M."/>
            <person name="Shiraishi Y."/>
            <person name="Tsukahara M."/>
            <person name="Gomi K."/>
        </authorList>
    </citation>
    <scope>NUCLEOTIDE SEQUENCE [LARGE SCALE GENOMIC DNA]</scope>
    <source>
        <strain evidence="1 2">RIB 2604</strain>
    </source>
</reference>
<comment type="caution">
    <text evidence="1">The sequence shown here is derived from an EMBL/GenBank/DDBJ whole genome shotgun (WGS) entry which is preliminary data.</text>
</comment>
<protein>
    <submittedName>
        <fullName evidence="1">Cytoskeleton organisation protein</fullName>
    </submittedName>
</protein>
<evidence type="ECO:0000313" key="1">
    <source>
        <dbReference type="EMBL" id="GAT22865.1"/>
    </source>
</evidence>
<dbReference type="Proteomes" id="UP000075230">
    <property type="component" value="Unassembled WGS sequence"/>
</dbReference>
<evidence type="ECO:0000313" key="2">
    <source>
        <dbReference type="Proteomes" id="UP000075230"/>
    </source>
</evidence>
<proteinExistence type="predicted"/>
<reference evidence="2" key="2">
    <citation type="submission" date="2016-02" db="EMBL/GenBank/DDBJ databases">
        <title>Genome sequencing of Aspergillus luchuensis NBRC 4314.</title>
        <authorList>
            <person name="Yamada O."/>
        </authorList>
    </citation>
    <scope>NUCLEOTIDE SEQUENCE [LARGE SCALE GENOMIC DNA]</scope>
    <source>
        <strain evidence="2">RIB 2604</strain>
    </source>
</reference>
<dbReference type="AlphaFoldDB" id="A0A146FA97"/>
<gene>
    <name evidence="1" type="ORF">RIB2604_01700010</name>
</gene>
<dbReference type="EMBL" id="BCWF01000017">
    <property type="protein sequence ID" value="GAT22865.1"/>
    <property type="molecule type" value="Genomic_DNA"/>
</dbReference>